<reference evidence="1 2" key="1">
    <citation type="journal article" date="2019" name="Nat. Ecol. Evol.">
        <title>Megaphylogeny resolves global patterns of mushroom evolution.</title>
        <authorList>
            <person name="Varga T."/>
            <person name="Krizsan K."/>
            <person name="Foldi C."/>
            <person name="Dima B."/>
            <person name="Sanchez-Garcia M."/>
            <person name="Sanchez-Ramirez S."/>
            <person name="Szollosi G.J."/>
            <person name="Szarkandi J.G."/>
            <person name="Papp V."/>
            <person name="Albert L."/>
            <person name="Andreopoulos W."/>
            <person name="Angelini C."/>
            <person name="Antonin V."/>
            <person name="Barry K.W."/>
            <person name="Bougher N.L."/>
            <person name="Buchanan P."/>
            <person name="Buyck B."/>
            <person name="Bense V."/>
            <person name="Catcheside P."/>
            <person name="Chovatia M."/>
            <person name="Cooper J."/>
            <person name="Damon W."/>
            <person name="Desjardin D."/>
            <person name="Finy P."/>
            <person name="Geml J."/>
            <person name="Haridas S."/>
            <person name="Hughes K."/>
            <person name="Justo A."/>
            <person name="Karasinski D."/>
            <person name="Kautmanova I."/>
            <person name="Kiss B."/>
            <person name="Kocsube S."/>
            <person name="Kotiranta H."/>
            <person name="LaButti K.M."/>
            <person name="Lechner B.E."/>
            <person name="Liimatainen K."/>
            <person name="Lipzen A."/>
            <person name="Lukacs Z."/>
            <person name="Mihaltcheva S."/>
            <person name="Morgado L.N."/>
            <person name="Niskanen T."/>
            <person name="Noordeloos M.E."/>
            <person name="Ohm R.A."/>
            <person name="Ortiz-Santana B."/>
            <person name="Ovrebo C."/>
            <person name="Racz N."/>
            <person name="Riley R."/>
            <person name="Savchenko A."/>
            <person name="Shiryaev A."/>
            <person name="Soop K."/>
            <person name="Spirin V."/>
            <person name="Szebenyi C."/>
            <person name="Tomsovsky M."/>
            <person name="Tulloss R.E."/>
            <person name="Uehling J."/>
            <person name="Grigoriev I.V."/>
            <person name="Vagvolgyi C."/>
            <person name="Papp T."/>
            <person name="Martin F.M."/>
            <person name="Miettinen O."/>
            <person name="Hibbett D.S."/>
            <person name="Nagy L.G."/>
        </authorList>
    </citation>
    <scope>NUCLEOTIDE SEQUENCE [LARGE SCALE GENOMIC DNA]</scope>
    <source>
        <strain evidence="1 2">OMC1185</strain>
    </source>
</reference>
<accession>A0A5C3NJ86</accession>
<proteinExistence type="predicted"/>
<dbReference type="EMBL" id="ML213504">
    <property type="protein sequence ID" value="TFK56178.1"/>
    <property type="molecule type" value="Genomic_DNA"/>
</dbReference>
<evidence type="ECO:0000313" key="2">
    <source>
        <dbReference type="Proteomes" id="UP000305948"/>
    </source>
</evidence>
<organism evidence="1 2">
    <name type="scientific">Heliocybe sulcata</name>
    <dbReference type="NCBI Taxonomy" id="5364"/>
    <lineage>
        <taxon>Eukaryota</taxon>
        <taxon>Fungi</taxon>
        <taxon>Dikarya</taxon>
        <taxon>Basidiomycota</taxon>
        <taxon>Agaricomycotina</taxon>
        <taxon>Agaricomycetes</taxon>
        <taxon>Gloeophyllales</taxon>
        <taxon>Gloeophyllaceae</taxon>
        <taxon>Heliocybe</taxon>
    </lineage>
</organism>
<dbReference type="Proteomes" id="UP000305948">
    <property type="component" value="Unassembled WGS sequence"/>
</dbReference>
<keyword evidence="2" id="KW-1185">Reference proteome</keyword>
<name>A0A5C3NJ86_9AGAM</name>
<dbReference type="AlphaFoldDB" id="A0A5C3NJ86"/>
<gene>
    <name evidence="1" type="ORF">OE88DRAFT_1641875</name>
</gene>
<sequence>MRVQADVKASPEKERVLKDSAGNVPGQTLLAAGPYIAACSQDLNWPRQRFHQTELCVQIDGLLDPYLVVLPEYVLMYLQQILFAADERAIANGVKPACRTAAGPAHIPSSLLVVLAEILQHLLEVEEHGGLDPALVHQHELVQRVGQKIGGRMLDGALQPLDCPCRGGYAVNLEVTAVLAAHPQGSELIKPPQNTGMATI</sequence>
<protein>
    <submittedName>
        <fullName evidence="1">Uncharacterized protein</fullName>
    </submittedName>
</protein>
<evidence type="ECO:0000313" key="1">
    <source>
        <dbReference type="EMBL" id="TFK56178.1"/>
    </source>
</evidence>